<dbReference type="EMBL" id="AAVO02000009">
    <property type="protein sequence ID" value="EDM87141.1"/>
    <property type="molecule type" value="Genomic_DNA"/>
</dbReference>
<sequence length="38" mass="4394">MRHASMEERKLCSCLAALKDSDMIRFCFILCGMPLLLF</sequence>
<comment type="caution">
    <text evidence="1">The sequence shown here is derived from an EMBL/GenBank/DDBJ whole genome shotgun (WGS) entry which is preliminary data.</text>
</comment>
<organism evidence="1 2">
    <name type="scientific">Blautia obeum ATCC 29174</name>
    <dbReference type="NCBI Taxonomy" id="411459"/>
    <lineage>
        <taxon>Bacteria</taxon>
        <taxon>Bacillati</taxon>
        <taxon>Bacillota</taxon>
        <taxon>Clostridia</taxon>
        <taxon>Lachnospirales</taxon>
        <taxon>Lachnospiraceae</taxon>
        <taxon>Blautia</taxon>
    </lineage>
</organism>
<gene>
    <name evidence="1" type="ORF">RUMOBE_02315</name>
</gene>
<reference evidence="1 2" key="2">
    <citation type="submission" date="2007-04" db="EMBL/GenBank/DDBJ databases">
        <title>Draft genome sequence of Ruminococcus obeum (ATCC 29174).</title>
        <authorList>
            <person name="Sudarsanam P."/>
            <person name="Ley R."/>
            <person name="Guruge J."/>
            <person name="Turnbaugh P.J."/>
            <person name="Mahowald M."/>
            <person name="Liep D."/>
            <person name="Gordon J."/>
        </authorList>
    </citation>
    <scope>NUCLEOTIDE SEQUENCE [LARGE SCALE GENOMIC DNA]</scope>
    <source>
        <strain evidence="1 2">ATCC 29174</strain>
    </source>
</reference>
<dbReference type="AlphaFoldDB" id="A5ZTI6"/>
<reference evidence="1 2" key="1">
    <citation type="submission" date="2007-03" db="EMBL/GenBank/DDBJ databases">
        <authorList>
            <person name="Fulton L."/>
            <person name="Clifton S."/>
            <person name="Fulton B."/>
            <person name="Xu J."/>
            <person name="Minx P."/>
            <person name="Pepin K.H."/>
            <person name="Johnson M."/>
            <person name="Thiruvilangam P."/>
            <person name="Bhonagiri V."/>
            <person name="Nash W.E."/>
            <person name="Mardis E.R."/>
            <person name="Wilson R.K."/>
        </authorList>
    </citation>
    <scope>NUCLEOTIDE SEQUENCE [LARGE SCALE GENOMIC DNA]</scope>
    <source>
        <strain evidence="1 2">ATCC 29174</strain>
    </source>
</reference>
<evidence type="ECO:0000313" key="1">
    <source>
        <dbReference type="EMBL" id="EDM87141.1"/>
    </source>
</evidence>
<protein>
    <submittedName>
        <fullName evidence="1">Uncharacterized protein</fullName>
    </submittedName>
</protein>
<evidence type="ECO:0000313" key="2">
    <source>
        <dbReference type="Proteomes" id="UP000006002"/>
    </source>
</evidence>
<accession>A5ZTI6</accession>
<proteinExistence type="predicted"/>
<dbReference type="Proteomes" id="UP000006002">
    <property type="component" value="Unassembled WGS sequence"/>
</dbReference>
<name>A5ZTI6_9FIRM</name>
<dbReference type="HOGENOM" id="CLU_3325128_0_0_9"/>